<feature type="signal peptide" evidence="1">
    <location>
        <begin position="1"/>
        <end position="25"/>
    </location>
</feature>
<proteinExistence type="predicted"/>
<dbReference type="PANTHER" id="PTHR11614">
    <property type="entry name" value="PHOSPHOLIPASE-RELATED"/>
    <property type="match status" value="1"/>
</dbReference>
<dbReference type="AlphaFoldDB" id="A0A2N3PXU5"/>
<evidence type="ECO:0000256" key="1">
    <source>
        <dbReference type="SAM" id="SignalP"/>
    </source>
</evidence>
<dbReference type="SUPFAM" id="SSF53474">
    <property type="entry name" value="alpha/beta-Hydrolases"/>
    <property type="match status" value="1"/>
</dbReference>
<dbReference type="InterPro" id="IPR022742">
    <property type="entry name" value="Hydrolase_4"/>
</dbReference>
<reference evidence="4" key="1">
    <citation type="submission" date="2017-12" db="EMBL/GenBank/DDBJ databases">
        <title>Draft genome sequence of Telmatospirillum siberiense 26-4b1T, an acidotolerant peatland alphaproteobacterium potentially involved in sulfur cycling.</title>
        <authorList>
            <person name="Hausmann B."/>
            <person name="Pjevac P."/>
            <person name="Schreck K."/>
            <person name="Herbold C.W."/>
            <person name="Daims H."/>
            <person name="Wagner M."/>
            <person name="Pester M."/>
            <person name="Loy A."/>
        </authorList>
    </citation>
    <scope>NUCLEOTIDE SEQUENCE [LARGE SCALE GENOMIC DNA]</scope>
    <source>
        <strain evidence="4">26-4b1</strain>
    </source>
</reference>
<keyword evidence="3" id="KW-0378">Hydrolase</keyword>
<dbReference type="InterPro" id="IPR051044">
    <property type="entry name" value="MAG_DAG_Lipase"/>
</dbReference>
<evidence type="ECO:0000313" key="3">
    <source>
        <dbReference type="EMBL" id="PKU25234.1"/>
    </source>
</evidence>
<accession>A0A2N3PXU5</accession>
<dbReference type="GO" id="GO:0016787">
    <property type="term" value="F:hydrolase activity"/>
    <property type="evidence" value="ECO:0007669"/>
    <property type="project" value="UniProtKB-KW"/>
</dbReference>
<keyword evidence="4" id="KW-1185">Reference proteome</keyword>
<evidence type="ECO:0000259" key="2">
    <source>
        <dbReference type="Pfam" id="PF12146"/>
    </source>
</evidence>
<feature type="chain" id="PRO_5014807443" evidence="1">
    <location>
        <begin position="26"/>
        <end position="331"/>
    </location>
</feature>
<dbReference type="Proteomes" id="UP000233293">
    <property type="component" value="Unassembled WGS sequence"/>
</dbReference>
<dbReference type="PROSITE" id="PS51257">
    <property type="entry name" value="PROKAR_LIPOPROTEIN"/>
    <property type="match status" value="1"/>
</dbReference>
<evidence type="ECO:0000313" key="4">
    <source>
        <dbReference type="Proteomes" id="UP000233293"/>
    </source>
</evidence>
<dbReference type="InterPro" id="IPR000073">
    <property type="entry name" value="AB_hydrolase_1"/>
</dbReference>
<comment type="caution">
    <text evidence="3">The sequence shown here is derived from an EMBL/GenBank/DDBJ whole genome shotgun (WGS) entry which is preliminary data.</text>
</comment>
<dbReference type="InterPro" id="IPR029058">
    <property type="entry name" value="AB_hydrolase_fold"/>
</dbReference>
<dbReference type="Pfam" id="PF12146">
    <property type="entry name" value="Hydrolase_4"/>
    <property type="match status" value="1"/>
</dbReference>
<dbReference type="OrthoDB" id="9806902at2"/>
<gene>
    <name evidence="3" type="ORF">CWS72_06385</name>
</gene>
<dbReference type="Gene3D" id="3.40.50.1820">
    <property type="entry name" value="alpha/beta hydrolase"/>
    <property type="match status" value="1"/>
</dbReference>
<name>A0A2N3PXU5_9PROT</name>
<keyword evidence="1" id="KW-0732">Signal</keyword>
<organism evidence="3 4">
    <name type="scientific">Telmatospirillum siberiense</name>
    <dbReference type="NCBI Taxonomy" id="382514"/>
    <lineage>
        <taxon>Bacteria</taxon>
        <taxon>Pseudomonadati</taxon>
        <taxon>Pseudomonadota</taxon>
        <taxon>Alphaproteobacteria</taxon>
        <taxon>Rhodospirillales</taxon>
        <taxon>Rhodospirillaceae</taxon>
        <taxon>Telmatospirillum</taxon>
    </lineage>
</organism>
<dbReference type="RefSeq" id="WP_101249758.1">
    <property type="nucleotide sequence ID" value="NZ_PIUM01000005.1"/>
</dbReference>
<feature type="domain" description="Serine aminopeptidase S33" evidence="2">
    <location>
        <begin position="57"/>
        <end position="293"/>
    </location>
</feature>
<protein>
    <submittedName>
        <fullName evidence="3">Alpha/beta hydrolase</fullName>
    </submittedName>
</protein>
<dbReference type="PRINTS" id="PR00111">
    <property type="entry name" value="ABHYDROLASE"/>
</dbReference>
<dbReference type="EMBL" id="PIUM01000005">
    <property type="protein sequence ID" value="PKU25234.1"/>
    <property type="molecule type" value="Genomic_DNA"/>
</dbReference>
<sequence>MTIRRAAVLMIGLSLAACTPTVKLAGPPVTSPALADDAIVTADEMRLPLRAWTPSSEPWAVVIALHGFNDYGFAFDEPGKALAEHGIAVYAYDQRGFGAAPNRGYWAGETTMSADLSAAVRLIGARHPGKPLYLLGESMGGAVVMVTMARPDAPPVAGIILSAPAVWGRDSMGFLQRGALWFTSHAMPWLTLTGRGLNIMPSDNIEMLRRLSADPLIIKETRVDAIHGLCDLMDHAAEVGPLLHVPTLALYGDKDEVVPAEPTFRVFKALPKDPVPPVRAFYPNGYHMLLRDLQAKVVLDDIASWIRNRQAPLPSEADRHALDRLAEAAKD</sequence>